<dbReference type="Pfam" id="PF13604">
    <property type="entry name" value="AAA_30"/>
    <property type="match status" value="1"/>
</dbReference>
<protein>
    <submittedName>
        <fullName evidence="5">Exodeoxyribonuclease V alpha subunit</fullName>
    </submittedName>
</protein>
<evidence type="ECO:0000313" key="6">
    <source>
        <dbReference type="Proteomes" id="UP000199517"/>
    </source>
</evidence>
<keyword evidence="6" id="KW-1185">Reference proteome</keyword>
<evidence type="ECO:0000313" key="5">
    <source>
        <dbReference type="EMBL" id="SFE07329.1"/>
    </source>
</evidence>
<evidence type="ECO:0000256" key="1">
    <source>
        <dbReference type="ARBA" id="ARBA00022741"/>
    </source>
</evidence>
<dbReference type="Pfam" id="PF14490">
    <property type="entry name" value="HHH_RecD2"/>
    <property type="match status" value="1"/>
</dbReference>
<sequence length="730" mass="78869">MAGISMVTVRVTGVRSQNPLGFGGAIFTGVPVDTAGTVLDARSYTVVKASRATLGATTVERGQWWTISGSMCERRTTVDGFELVEQQVDAEVAQLVRPSGEHIVTYIAENPAFEGLGVSKARRLWDRFGEQLYQLLDAGQASAFTDVLTPEAAERLVVTWAAHGESQTLQWLQAAGFDVGLGRKVLRYFGDEAQARIEEDPYRLLSFAGRWSLVDALAKTKFGVSATDPRRLKGAVEEACYRLRGAGHTAMLSADLMDAVTPLLGTPPPGMRWRDLLSVALSEGLQNGAIVKTHHGLQPLGALVMERQVAKAIQERLACADQQLLPEGQIERGILASEAKDGLELNPEQRNALRLAAAHMFVCITGGAGVGKTTVLRSLYRLYDEAGTKVLQVALAGCAAKRMQEATGRPASTIASFLKSVNDLTFEGATVLVVDIISMSRLCQALPPHVRLVLVGDPHQLMPVGPGLVLHCVMQVPGVPVAELKTVKRYGGDIAALASAVRQGKWPLLGNDETAPVAFIECEDHLIMDLVVDLYALDPVSTQILGPLRNGPSGTKALNRACQSRFTAQRPSVQHWSPEFDQAVSCGLHLDDVVLCTRNLWDKGIQNGSLGRITEVAPAPTEMEADEAATVAWVEWDDGVVRPLTLDMLEDIDLGFAATVHKAQGSQWRRIIVPVTDSRLLDRTLLYTAITRAQTQVILVGDLTAAARKTKAPPKAQSRKVALDITLKRC</sequence>
<dbReference type="EMBL" id="FOMQ01000013">
    <property type="protein sequence ID" value="SFE07329.1"/>
    <property type="molecule type" value="Genomic_DNA"/>
</dbReference>
<dbReference type="InterPro" id="IPR027417">
    <property type="entry name" value="P-loop_NTPase"/>
</dbReference>
<reference evidence="6" key="1">
    <citation type="submission" date="2016-10" db="EMBL/GenBank/DDBJ databases">
        <authorList>
            <person name="Varghese N."/>
            <person name="Submissions S."/>
        </authorList>
    </citation>
    <scope>NUCLEOTIDE SEQUENCE [LARGE SCALE GENOMIC DNA]</scope>
    <source>
        <strain evidence="6">DSM 7481</strain>
    </source>
</reference>
<evidence type="ECO:0000256" key="2">
    <source>
        <dbReference type="ARBA" id="ARBA00022840"/>
    </source>
</evidence>
<accession>A0A1I1XIU2</accession>
<evidence type="ECO:0000259" key="4">
    <source>
        <dbReference type="Pfam" id="PF14490"/>
    </source>
</evidence>
<dbReference type="Pfam" id="PF13538">
    <property type="entry name" value="UvrD_C_2"/>
    <property type="match status" value="1"/>
</dbReference>
<dbReference type="OrthoDB" id="9803432at2"/>
<name>A0A1I1XIU2_9BURK</name>
<dbReference type="AlphaFoldDB" id="A0A1I1XIU2"/>
<organism evidence="5 6">
    <name type="scientific">Paracidovorax konjaci</name>
    <dbReference type="NCBI Taxonomy" id="32040"/>
    <lineage>
        <taxon>Bacteria</taxon>
        <taxon>Pseudomonadati</taxon>
        <taxon>Pseudomonadota</taxon>
        <taxon>Betaproteobacteria</taxon>
        <taxon>Burkholderiales</taxon>
        <taxon>Comamonadaceae</taxon>
        <taxon>Paracidovorax</taxon>
    </lineage>
</organism>
<dbReference type="Gene3D" id="3.40.50.300">
    <property type="entry name" value="P-loop containing nucleotide triphosphate hydrolases"/>
    <property type="match status" value="2"/>
</dbReference>
<dbReference type="Gene3D" id="2.30.30.940">
    <property type="match status" value="1"/>
</dbReference>
<dbReference type="GO" id="GO:0005524">
    <property type="term" value="F:ATP binding"/>
    <property type="evidence" value="ECO:0007669"/>
    <property type="project" value="UniProtKB-KW"/>
</dbReference>
<dbReference type="SUPFAM" id="SSF52540">
    <property type="entry name" value="P-loop containing nucleoside triphosphate hydrolases"/>
    <property type="match status" value="2"/>
</dbReference>
<dbReference type="InterPro" id="IPR029493">
    <property type="entry name" value="RecD2-like_HHH"/>
</dbReference>
<dbReference type="CDD" id="cd18809">
    <property type="entry name" value="SF1_C_RecD"/>
    <property type="match status" value="1"/>
</dbReference>
<evidence type="ECO:0000259" key="3">
    <source>
        <dbReference type="Pfam" id="PF13538"/>
    </source>
</evidence>
<dbReference type="PANTHER" id="PTHR43788">
    <property type="entry name" value="DNA2/NAM7 HELICASE FAMILY MEMBER"/>
    <property type="match status" value="1"/>
</dbReference>
<proteinExistence type="predicted"/>
<dbReference type="STRING" id="32040.SAMN04489710_11398"/>
<dbReference type="GO" id="GO:0003678">
    <property type="term" value="F:DNA helicase activity"/>
    <property type="evidence" value="ECO:0007669"/>
    <property type="project" value="UniProtKB-ARBA"/>
</dbReference>
<feature type="domain" description="ATP-dependent RecD2 DNA helicase-like helix-hairpin-helix" evidence="4">
    <location>
        <begin position="163"/>
        <end position="249"/>
    </location>
</feature>
<dbReference type="CDD" id="cd17933">
    <property type="entry name" value="DEXSc_RecD-like"/>
    <property type="match status" value="1"/>
</dbReference>
<dbReference type="RefSeq" id="WP_092955322.1">
    <property type="nucleotide sequence ID" value="NZ_FOMQ01000013.1"/>
</dbReference>
<keyword evidence="2" id="KW-0067">ATP-binding</keyword>
<dbReference type="PANTHER" id="PTHR43788:SF6">
    <property type="entry name" value="DNA HELICASE B"/>
    <property type="match status" value="1"/>
</dbReference>
<feature type="domain" description="UvrD-like helicase C-terminal" evidence="3">
    <location>
        <begin position="655"/>
        <end position="700"/>
    </location>
</feature>
<dbReference type="InterPro" id="IPR050534">
    <property type="entry name" value="Coronavir_polyprotein_1ab"/>
</dbReference>
<gene>
    <name evidence="5" type="ORF">SAMN04489710_11398</name>
</gene>
<keyword evidence="1" id="KW-0547">Nucleotide-binding</keyword>
<dbReference type="Proteomes" id="UP000199517">
    <property type="component" value="Unassembled WGS sequence"/>
</dbReference>
<dbReference type="InterPro" id="IPR027785">
    <property type="entry name" value="UvrD-like_helicase_C"/>
</dbReference>